<dbReference type="Pfam" id="PF01501">
    <property type="entry name" value="Glyco_transf_8"/>
    <property type="match status" value="1"/>
</dbReference>
<dbReference type="RefSeq" id="WP_244076837.1">
    <property type="nucleotide sequence ID" value="NZ_AP025581.1"/>
</dbReference>
<dbReference type="AlphaFoldDB" id="A0AA37KRW7"/>
<evidence type="ECO:0000313" key="5">
    <source>
        <dbReference type="EMBL" id="GKI19753.1"/>
    </source>
</evidence>
<dbReference type="GO" id="GO:0046872">
    <property type="term" value="F:metal ion binding"/>
    <property type="evidence" value="ECO:0007669"/>
    <property type="project" value="UniProtKB-KW"/>
</dbReference>
<evidence type="ECO:0000256" key="2">
    <source>
        <dbReference type="ARBA" id="ARBA00022679"/>
    </source>
</evidence>
<keyword evidence="2" id="KW-0808">Transferase</keyword>
<evidence type="ECO:0000259" key="4">
    <source>
        <dbReference type="Pfam" id="PF00534"/>
    </source>
</evidence>
<dbReference type="EMBL" id="BQOL01000002">
    <property type="protein sequence ID" value="GKI19753.1"/>
    <property type="molecule type" value="Genomic_DNA"/>
</dbReference>
<dbReference type="InterPro" id="IPR002495">
    <property type="entry name" value="Glyco_trans_8"/>
</dbReference>
<keyword evidence="1" id="KW-0328">Glycosyltransferase</keyword>
<dbReference type="CDD" id="cd04194">
    <property type="entry name" value="GT8_A4GalT_like"/>
    <property type="match status" value="1"/>
</dbReference>
<protein>
    <recommendedName>
        <fullName evidence="4">Glycosyl transferase family 1 domain-containing protein</fullName>
    </recommendedName>
</protein>
<evidence type="ECO:0000256" key="1">
    <source>
        <dbReference type="ARBA" id="ARBA00022676"/>
    </source>
</evidence>
<evidence type="ECO:0000313" key="6">
    <source>
        <dbReference type="Proteomes" id="UP001055105"/>
    </source>
</evidence>
<dbReference type="Gene3D" id="3.90.550.10">
    <property type="entry name" value="Spore Coat Polysaccharide Biosynthesis Protein SpsA, Chain A"/>
    <property type="match status" value="1"/>
</dbReference>
<dbReference type="Proteomes" id="UP001055105">
    <property type="component" value="Unassembled WGS sequence"/>
</dbReference>
<dbReference type="InterPro" id="IPR001296">
    <property type="entry name" value="Glyco_trans_1"/>
</dbReference>
<dbReference type="InterPro" id="IPR050748">
    <property type="entry name" value="Glycosyltrans_8_dom-fam"/>
</dbReference>
<proteinExistence type="predicted"/>
<dbReference type="CDD" id="cd03801">
    <property type="entry name" value="GT4_PimA-like"/>
    <property type="match status" value="1"/>
</dbReference>
<dbReference type="PANTHER" id="PTHR13778">
    <property type="entry name" value="GLYCOSYLTRANSFERASE 8 DOMAIN-CONTAINING PROTEIN"/>
    <property type="match status" value="1"/>
</dbReference>
<dbReference type="SUPFAM" id="SSF53756">
    <property type="entry name" value="UDP-Glycosyltransferase/glycogen phosphorylase"/>
    <property type="match status" value="1"/>
</dbReference>
<organism evidence="5 6">
    <name type="scientific">Alistipes finegoldii</name>
    <dbReference type="NCBI Taxonomy" id="214856"/>
    <lineage>
        <taxon>Bacteria</taxon>
        <taxon>Pseudomonadati</taxon>
        <taxon>Bacteroidota</taxon>
        <taxon>Bacteroidia</taxon>
        <taxon>Bacteroidales</taxon>
        <taxon>Rikenellaceae</taxon>
        <taxon>Alistipes</taxon>
    </lineage>
</organism>
<dbReference type="GO" id="GO:0016757">
    <property type="term" value="F:glycosyltransferase activity"/>
    <property type="evidence" value="ECO:0007669"/>
    <property type="project" value="UniProtKB-KW"/>
</dbReference>
<dbReference type="Gene3D" id="3.40.50.2000">
    <property type="entry name" value="Glycogen Phosphorylase B"/>
    <property type="match status" value="1"/>
</dbReference>
<name>A0AA37KRW7_9BACT</name>
<feature type="domain" description="Glycosyl transferase family 1" evidence="4">
    <location>
        <begin position="485"/>
        <end position="638"/>
    </location>
</feature>
<evidence type="ECO:0000256" key="3">
    <source>
        <dbReference type="ARBA" id="ARBA00022723"/>
    </source>
</evidence>
<comment type="caution">
    <text evidence="5">The sequence shown here is derived from an EMBL/GenBank/DDBJ whole genome shotgun (WGS) entry which is preliminary data.</text>
</comment>
<dbReference type="PANTHER" id="PTHR13778:SF47">
    <property type="entry name" value="LIPOPOLYSACCHARIDE 1,3-GALACTOSYLTRANSFERASE"/>
    <property type="match status" value="1"/>
</dbReference>
<dbReference type="Pfam" id="PF00534">
    <property type="entry name" value="Glycos_transf_1"/>
    <property type="match status" value="1"/>
</dbReference>
<dbReference type="SUPFAM" id="SSF53448">
    <property type="entry name" value="Nucleotide-diphospho-sugar transferases"/>
    <property type="match status" value="1"/>
</dbReference>
<dbReference type="InterPro" id="IPR029044">
    <property type="entry name" value="Nucleotide-diphossugar_trans"/>
</dbReference>
<gene>
    <name evidence="5" type="ORF">CE91St16_26610</name>
</gene>
<reference evidence="5" key="1">
    <citation type="submission" date="2022-01" db="EMBL/GenBank/DDBJ databases">
        <title>Novel bile acid biosynthetic pathways are enriched in the microbiome of centenarians.</title>
        <authorList>
            <person name="Sato Y."/>
            <person name="Atarashi K."/>
            <person name="Plichta R.D."/>
            <person name="Arai Y."/>
            <person name="Sasajima S."/>
            <person name="Kearney M.S."/>
            <person name="Suda W."/>
            <person name="Takeshita K."/>
            <person name="Sasaki T."/>
            <person name="Okamoto S."/>
            <person name="Skelly N.A."/>
            <person name="Okamura Y."/>
            <person name="Vlamakis H."/>
            <person name="Li Y."/>
            <person name="Tanoue T."/>
            <person name="Takei H."/>
            <person name="Nittono H."/>
            <person name="Narushima S."/>
            <person name="Irie J."/>
            <person name="Itoh H."/>
            <person name="Moriya K."/>
            <person name="Sugiura Y."/>
            <person name="Suematsu M."/>
            <person name="Moritoki N."/>
            <person name="Shibata S."/>
            <person name="Littman R.D."/>
            <person name="Fischbach A.M."/>
            <person name="Uwamino Y."/>
            <person name="Inoue T."/>
            <person name="Honda A."/>
            <person name="Hattori M."/>
            <person name="Murai T."/>
            <person name="Xavier J.R."/>
            <person name="Hirose N."/>
            <person name="Honda K."/>
        </authorList>
    </citation>
    <scope>NUCLEOTIDE SEQUENCE</scope>
    <source>
        <strain evidence="5">CE91-St16</strain>
    </source>
</reference>
<keyword evidence="3" id="KW-0479">Metal-binding</keyword>
<sequence length="669" mass="77978">MQESQRIAIAFTVNDSYAQHCCVAMASALENNKSEFLDIYIFTDYFSDRNRQLFEQTVRRYGDGNRLSFIIVEDSALKKLRLNISYITHHTYYRFLLPELLPELDRILYLDSDLVVNGPLRPLWETSLDGYYCAGVKDSWIEQISYKYRLGMSQAELYINAGVILMNLEQMRKDQAADQLLQTATQKGTQFEYQDQDVINTTFRGGKIKELPGIYNYTATDDKFHTVKDPVIIHYNGDVKPWSTERRCPNTMASRYFAYLRLTPYRKFRSEFVRSRIVRTLKKAAGIDVYPSRVKVALIVDEYFGACGTAYGGYGFLARNYIARYLPDTNISVEVLLSNKHRWKFAPNALTEKVDNRKVIVPPGRFFARQWLKKKKYDIYLTVELTHNILKYERRSKPIIHWIQDPRPWSEWLEIQTVKLFPENSYWSSSLYDSVNKLYGKGLVTFVSQGYFLNDKAIELYRLPGDAPIAYMPNPIDIDYGFDPESYPKKNHILFIGRIESIKRGWLFCEIAKQLPQYEFFMLGQTFREKSQNESIMAGYRDIPNLHFVGHVEGEEKMKYIREAKILVNTSIHEALPITFLEALAYGTLLVSCRNPEDLTSKFGRYTGPVLGDGFDKVPLFTSAIEELIENEGLRKELSCKAVEYIREIHPVHKFQQHMRKLIHDLAHK</sequence>
<accession>A0AA37KRW7</accession>